<evidence type="ECO:0000313" key="2">
    <source>
        <dbReference type="Proteomes" id="UP000233837"/>
    </source>
</evidence>
<sequence>MSLRTLAHLNVDTQKLSSDKMMLRGFNEKGQRALGSVTLSLLMGDLRIEAKFHIIDSEASFKALLGMP</sequence>
<dbReference type="AlphaFoldDB" id="A0A2I0X5I3"/>
<keyword evidence="2" id="KW-1185">Reference proteome</keyword>
<dbReference type="EMBL" id="KZ502136">
    <property type="protein sequence ID" value="PKU83160.1"/>
    <property type="molecule type" value="Genomic_DNA"/>
</dbReference>
<evidence type="ECO:0000313" key="1">
    <source>
        <dbReference type="EMBL" id="PKU83160.1"/>
    </source>
</evidence>
<gene>
    <name evidence="1" type="ORF">MA16_Dca007818</name>
</gene>
<proteinExistence type="predicted"/>
<reference evidence="1 2" key="1">
    <citation type="journal article" date="2016" name="Sci. Rep.">
        <title>The Dendrobium catenatum Lindl. genome sequence provides insights into polysaccharide synthase, floral development and adaptive evolution.</title>
        <authorList>
            <person name="Zhang G.Q."/>
            <person name="Xu Q."/>
            <person name="Bian C."/>
            <person name="Tsai W.C."/>
            <person name="Yeh C.M."/>
            <person name="Liu K.W."/>
            <person name="Yoshida K."/>
            <person name="Zhang L.S."/>
            <person name="Chang S.B."/>
            <person name="Chen F."/>
            <person name="Shi Y."/>
            <person name="Su Y.Y."/>
            <person name="Zhang Y.Q."/>
            <person name="Chen L.J."/>
            <person name="Yin Y."/>
            <person name="Lin M."/>
            <person name="Huang H."/>
            <person name="Deng H."/>
            <person name="Wang Z.W."/>
            <person name="Zhu S.L."/>
            <person name="Zhao X."/>
            <person name="Deng C."/>
            <person name="Niu S.C."/>
            <person name="Huang J."/>
            <person name="Wang M."/>
            <person name="Liu G.H."/>
            <person name="Yang H.J."/>
            <person name="Xiao X.J."/>
            <person name="Hsiao Y.Y."/>
            <person name="Wu W.L."/>
            <person name="Chen Y.Y."/>
            <person name="Mitsuda N."/>
            <person name="Ohme-Takagi M."/>
            <person name="Luo Y.B."/>
            <person name="Van de Peer Y."/>
            <person name="Liu Z.J."/>
        </authorList>
    </citation>
    <scope>NUCLEOTIDE SEQUENCE [LARGE SCALE GENOMIC DNA]</scope>
    <source>
        <tissue evidence="1">The whole plant</tissue>
    </source>
</reference>
<accession>A0A2I0X5I3</accession>
<organism evidence="1 2">
    <name type="scientific">Dendrobium catenatum</name>
    <dbReference type="NCBI Taxonomy" id="906689"/>
    <lineage>
        <taxon>Eukaryota</taxon>
        <taxon>Viridiplantae</taxon>
        <taxon>Streptophyta</taxon>
        <taxon>Embryophyta</taxon>
        <taxon>Tracheophyta</taxon>
        <taxon>Spermatophyta</taxon>
        <taxon>Magnoliopsida</taxon>
        <taxon>Liliopsida</taxon>
        <taxon>Asparagales</taxon>
        <taxon>Orchidaceae</taxon>
        <taxon>Epidendroideae</taxon>
        <taxon>Malaxideae</taxon>
        <taxon>Dendrobiinae</taxon>
        <taxon>Dendrobium</taxon>
    </lineage>
</organism>
<dbReference type="Proteomes" id="UP000233837">
    <property type="component" value="Unassembled WGS sequence"/>
</dbReference>
<protein>
    <submittedName>
        <fullName evidence="1">Uncharacterized protein</fullName>
    </submittedName>
</protein>
<name>A0A2I0X5I3_9ASPA</name>
<reference evidence="1 2" key="2">
    <citation type="journal article" date="2017" name="Nature">
        <title>The Apostasia genome and the evolution of orchids.</title>
        <authorList>
            <person name="Zhang G.Q."/>
            <person name="Liu K.W."/>
            <person name="Li Z."/>
            <person name="Lohaus R."/>
            <person name="Hsiao Y.Y."/>
            <person name="Niu S.C."/>
            <person name="Wang J.Y."/>
            <person name="Lin Y.C."/>
            <person name="Xu Q."/>
            <person name="Chen L.J."/>
            <person name="Yoshida K."/>
            <person name="Fujiwara S."/>
            <person name="Wang Z.W."/>
            <person name="Zhang Y.Q."/>
            <person name="Mitsuda N."/>
            <person name="Wang M."/>
            <person name="Liu G.H."/>
            <person name="Pecoraro L."/>
            <person name="Huang H.X."/>
            <person name="Xiao X.J."/>
            <person name="Lin M."/>
            <person name="Wu X.Y."/>
            <person name="Wu W.L."/>
            <person name="Chen Y.Y."/>
            <person name="Chang S.B."/>
            <person name="Sakamoto S."/>
            <person name="Ohme-Takagi M."/>
            <person name="Yagi M."/>
            <person name="Zeng S.J."/>
            <person name="Shen C.Y."/>
            <person name="Yeh C.M."/>
            <person name="Luo Y.B."/>
            <person name="Tsai W.C."/>
            <person name="Van de Peer Y."/>
            <person name="Liu Z.J."/>
        </authorList>
    </citation>
    <scope>NUCLEOTIDE SEQUENCE [LARGE SCALE GENOMIC DNA]</scope>
    <source>
        <tissue evidence="1">The whole plant</tissue>
    </source>
</reference>